<dbReference type="EMBL" id="LXNG01000045">
    <property type="protein sequence ID" value="OAG65941.1"/>
    <property type="molecule type" value="Genomic_DNA"/>
</dbReference>
<dbReference type="InterPro" id="IPR050557">
    <property type="entry name" value="RTX_toxin/Mannuronan_C5-epim"/>
</dbReference>
<feature type="compositionally biased region" description="Acidic residues" evidence="4">
    <location>
        <begin position="692"/>
        <end position="705"/>
    </location>
</feature>
<feature type="compositionally biased region" description="Gly residues" evidence="4">
    <location>
        <begin position="417"/>
        <end position="430"/>
    </location>
</feature>
<feature type="domain" description="Haemolysin-type calcium binding-related" evidence="5">
    <location>
        <begin position="1038"/>
        <end position="1078"/>
    </location>
</feature>
<feature type="domain" description="Haemolysin-type calcium binding-related" evidence="5">
    <location>
        <begin position="1365"/>
        <end position="1393"/>
    </location>
</feature>
<feature type="region of interest" description="Disordered" evidence="4">
    <location>
        <begin position="544"/>
        <end position="589"/>
    </location>
</feature>
<evidence type="ECO:0000259" key="5">
    <source>
        <dbReference type="Pfam" id="PF06594"/>
    </source>
</evidence>
<dbReference type="InterPro" id="IPR018511">
    <property type="entry name" value="Hemolysin-typ_Ca-bd_CS"/>
</dbReference>
<evidence type="ECO:0000256" key="1">
    <source>
        <dbReference type="ARBA" id="ARBA00004613"/>
    </source>
</evidence>
<dbReference type="STRING" id="1843580.A7D17_05665"/>
<sequence>MRYVGSDFDVRSDVVVALHGNNTITVGGGDDLVLGGNGDDDISGGSGDDLLYGGAGFDTYRFLTNESLLVSADRIYDSGGDGAVYVDNVAVTAGVRLTETTWADSTGNLRLTMIADPVHRLIVTNLLSGDTIHVERWQNGQLGISLGGEISVLPPVGMKWDGDLTPEGANINGVFQGNEEAEAFYTGFGEDVIDAAGGIDVINGGSGSDVINGGDGNDFIVEVARTARNLDRWIGAPPTDRVLASGVGFMVGLRSGNAEDARTYYEDVFLGLVGTIRNGGPSFYPDPELFADGGDVIDGGGGSDLIMSGEGNDIVDGGIGNDVISGGHDSDILMGNDGDDLIFGDRINGVLAGEEVANLSSAARADGDDIIDGGAGNDELRGDGGNDQIWGGQGDDVILGDTVGMEASRQGNDSLHGGEGQDQIWGGGGNDTISGDAGNDTIFGDFVVGQLDPQFHGADRISGGVGMDWINGQGGDDVIDGGDDADTLLGGAGADVINGGTGYDLIVGDDFDAPENEQGNDTINGGLGDDTILGMGGNDQLVGGEGNDSLYGDDQVGNFAGNDKLSGNTGDDYLDGGRGDDQLDGGTGNDTLIGAEGNDTYLIKAGDGHDVVSGLGDQSAGSDTIALSGLSRNEATFRRSGSALVMTFGTDQSVRLDGFLARDSGGHRIVFGDGSAMDRAEALSLLGGGTAGDDDLQGSDQDDELYGQGGNDKLYGQEGNDSLNGGIGNDLVFGGGGNDLLEGGDGDDLLDGGTGDDRLSGGAGSDVFRYGIGYGNDSIAFDPAADIRQVQLLDIVNPADMYYALKNGALVMTIIETGQSITIEGYAGVNGPTARIVLADGAELLPELLWSGANEIEGSSGDDQLYGYDGEDYIYGFGGDDRIWGGNDRDYLVGGWGKDTIYGGSGNDMLQGDSHYPYWWMNGGEDDYLDGGEGDDNIYGNDGNDTLLGGAGNDSISGQDGADVLNGGAGNDALYGNAGSDLYEFGRGGGRDIIREFGWMGESGPQFGDIDTLRFDASVLKEEIVVYRDDRFSSTLQFVIEGTDDSIAVLDFFDYLTYNTRDSIEQVVFTDGTTWDLEEILYQAMRGSHRNDNLMGLYAKDDFINAGAGNDRVMALEHDDTIQGGKGNDSIEAGEGDDVLLGGSGSDILSGDAGNDIYRFGLGSDLDVITNGSIVLTDHDVIELGEGITTENIRLARSGDALVIDIDGHADRLIVLGHFITDEHWSRGGPIDALHFADGTIWVQEDILAKLVAPLEAIAVNIDGVPYADLQDAGGYVIGIQNTLGEVHRETAGATWFDIGPGEARLFGGASGDTYVFGKGYGSQAIHDAGGTDRVLFNADLSPSDVTLYKLGNDMEVHVEGQSPLTIVGFFSEGGMAAIESMVFANGTVWDSAWLHTNAVNPDVTLNGTAGSDILLGSVGNDQLFGLEANDQLEGDSGDDLLDGGTGADVMRGGKGSDTYVVDDASDSIFDNGYASDSWTREINTVRSSIDYTLGVNLQRLILDGTADLNGTGNGESNTLQGNAGANVLTAAAVDDYSSWADWIDGGAGNDILIGAWGNDTLIGGAGNDRMEGGGGDDLYYVDSLGDVIVEAEDEAPSFPMAMAMQLSSDATNSSVGDSGAPGIPAMGEHPYRNGDTVAASIDFTLTEELESLILVGTAVNGTGNEFSNWLSGNAQDNVLSGLGEYDTIYGGAGRDVLYGGDGGDELDGEDGNDTLVGGDGDDFYIYTAGQGHDTIVNVDVYGEDMLRVSGAAFDQFRFDRIGDDMVATLSDQSGSLTFKDWYTESANRVDRLYDRNWMELTSDQVDSLVGGAELSQLIGAMAQGEAGQEVYAQSWSERSNQPHLMIAAV</sequence>
<keyword evidence="3" id="KW-0106">Calcium</keyword>
<evidence type="ECO:0000313" key="6">
    <source>
        <dbReference type="EMBL" id="OAG65941.1"/>
    </source>
</evidence>
<dbReference type="SUPFAM" id="SSF51120">
    <property type="entry name" value="beta-Roll"/>
    <property type="match status" value="13"/>
</dbReference>
<dbReference type="PANTHER" id="PTHR38340:SF1">
    <property type="entry name" value="S-LAYER PROTEIN"/>
    <property type="match status" value="1"/>
</dbReference>
<dbReference type="Proteomes" id="UP000077659">
    <property type="component" value="Unassembled WGS sequence"/>
</dbReference>
<dbReference type="GO" id="GO:0005509">
    <property type="term" value="F:calcium ion binding"/>
    <property type="evidence" value="ECO:0007669"/>
    <property type="project" value="InterPro"/>
</dbReference>
<dbReference type="InterPro" id="IPR011049">
    <property type="entry name" value="Serralysin-like_metalloprot_C"/>
</dbReference>
<dbReference type="PRINTS" id="PR00313">
    <property type="entry name" value="CABNDNGRPT"/>
</dbReference>
<dbReference type="PROSITE" id="PS00330">
    <property type="entry name" value="HEMOLYSIN_CALCIUM"/>
    <property type="match status" value="17"/>
</dbReference>
<feature type="region of interest" description="Disordered" evidence="4">
    <location>
        <begin position="408"/>
        <end position="435"/>
    </location>
</feature>
<dbReference type="Pfam" id="PF06594">
    <property type="entry name" value="HCBP_related"/>
    <property type="match status" value="3"/>
</dbReference>
<gene>
    <name evidence="6" type="ORF">A7D17_05665</name>
</gene>
<dbReference type="Pfam" id="PF00353">
    <property type="entry name" value="HemolysinCabind"/>
    <property type="match status" value="21"/>
</dbReference>
<dbReference type="Gene3D" id="2.150.10.10">
    <property type="entry name" value="Serralysin-like metalloprotease, C-terminal"/>
    <property type="match status" value="12"/>
</dbReference>
<feature type="region of interest" description="Disordered" evidence="4">
    <location>
        <begin position="367"/>
        <end position="395"/>
    </location>
</feature>
<evidence type="ECO:0000256" key="4">
    <source>
        <dbReference type="SAM" id="MobiDB-lite"/>
    </source>
</evidence>
<evidence type="ECO:0000256" key="2">
    <source>
        <dbReference type="ARBA" id="ARBA00022525"/>
    </source>
</evidence>
<name>A0A1A9M7F0_9XANT</name>
<feature type="region of interest" description="Disordered" evidence="4">
    <location>
        <begin position="688"/>
        <end position="720"/>
    </location>
</feature>
<protein>
    <submittedName>
        <fullName evidence="6">Hemolysin</fullName>
    </submittedName>
</protein>
<dbReference type="PANTHER" id="PTHR38340">
    <property type="entry name" value="S-LAYER PROTEIN"/>
    <property type="match status" value="1"/>
</dbReference>
<feature type="domain" description="Haemolysin-type calcium binding-related" evidence="5">
    <location>
        <begin position="1202"/>
        <end position="1243"/>
    </location>
</feature>
<evidence type="ECO:0000256" key="3">
    <source>
        <dbReference type="ARBA" id="ARBA00022837"/>
    </source>
</evidence>
<dbReference type="InterPro" id="IPR010566">
    <property type="entry name" value="Haemolys_ca-bd"/>
</dbReference>
<comment type="subcellular location">
    <subcellularLocation>
        <location evidence="1">Secreted</location>
    </subcellularLocation>
</comment>
<keyword evidence="2" id="KW-0964">Secreted</keyword>
<evidence type="ECO:0000313" key="7">
    <source>
        <dbReference type="Proteomes" id="UP000077659"/>
    </source>
</evidence>
<accession>A0A1A9M7F0</accession>
<dbReference type="GO" id="GO:0005576">
    <property type="term" value="C:extracellular region"/>
    <property type="evidence" value="ECO:0007669"/>
    <property type="project" value="UniProtKB-SubCell"/>
</dbReference>
<dbReference type="InterPro" id="IPR001343">
    <property type="entry name" value="Hemolysn_Ca-bd"/>
</dbReference>
<organism evidence="6 7">
    <name type="scientific">Xanthomonas floridensis</name>
    <dbReference type="NCBI Taxonomy" id="1843580"/>
    <lineage>
        <taxon>Bacteria</taxon>
        <taxon>Pseudomonadati</taxon>
        <taxon>Pseudomonadota</taxon>
        <taxon>Gammaproteobacteria</taxon>
        <taxon>Lysobacterales</taxon>
        <taxon>Lysobacteraceae</taxon>
        <taxon>Xanthomonas</taxon>
    </lineage>
</organism>
<proteinExistence type="predicted"/>
<comment type="caution">
    <text evidence="6">The sequence shown here is derived from an EMBL/GenBank/DDBJ whole genome shotgun (WGS) entry which is preliminary data.</text>
</comment>
<reference evidence="6 7" key="1">
    <citation type="submission" date="2016-05" db="EMBL/GenBank/DDBJ databases">
        <title>Pathogenic, phenotypic and molecular characterisation of Xanthomonas nasturtii sp. nov. and Xanthomonas floridensis sp. nov., new species of Xanthomonas associated with watercress production in Florida.</title>
        <authorList>
            <person name="Vicente J.G."/>
            <person name="Rothwell S."/>
            <person name="Holub E.B."/>
            <person name="Studholme D.J."/>
        </authorList>
    </citation>
    <scope>NUCLEOTIDE SEQUENCE [LARGE SCALE GENOMIC DNA]</scope>
    <source>
        <strain evidence="6 7">WHRI 8848</strain>
    </source>
</reference>